<dbReference type="OrthoDB" id="975092at2"/>
<dbReference type="SUPFAM" id="SSF56601">
    <property type="entry name" value="beta-lactamase/transpeptidase-like"/>
    <property type="match status" value="1"/>
</dbReference>
<keyword evidence="3" id="KW-0121">Carboxypeptidase</keyword>
<dbReference type="AlphaFoldDB" id="A0A2V3VSD8"/>
<feature type="transmembrane region" description="Helical" evidence="1">
    <location>
        <begin position="6"/>
        <end position="26"/>
    </location>
</feature>
<keyword evidence="1" id="KW-0812">Transmembrane</keyword>
<keyword evidence="3" id="KW-0645">Protease</keyword>
<evidence type="ECO:0000313" key="4">
    <source>
        <dbReference type="Proteomes" id="UP000247978"/>
    </source>
</evidence>
<keyword evidence="1" id="KW-0472">Membrane</keyword>
<dbReference type="GO" id="GO:0046677">
    <property type="term" value="P:response to antibiotic"/>
    <property type="evidence" value="ECO:0007669"/>
    <property type="project" value="InterPro"/>
</dbReference>
<dbReference type="Proteomes" id="UP000247978">
    <property type="component" value="Unassembled WGS sequence"/>
</dbReference>
<dbReference type="GO" id="GO:0008800">
    <property type="term" value="F:beta-lactamase activity"/>
    <property type="evidence" value="ECO:0007669"/>
    <property type="project" value="InterPro"/>
</dbReference>
<sequence length="369" mass="42744">MVKYLTIFGVIIGLIIISIIGLGFWLNKANAHYVWKKIKDEKMTSSVVFNVNGETKLDVRSDELMPLASTVKIVVALEYAYQVEEGKLDPKEQVDLDELEKYYVPKLDGGAHEAWVGFLGENAYLENNRVPLQEVTRGMIAFSSNANTEYLMKKLGLENIEQRMLELGIRDHTPLFYFTSALFIPYELKMRDYPDKSIEEGKDKIIQAMHDMSDEDWIEISSMINEKLTNDAETYKENAEVLEWWDEDFDLLFSETFIKSTTSEYAKLMAMINNEELPPIAQEELEYSLGMIMENETNQQWLKRAGKKGGSTQYILTDAIFAEDKQGNKFEIVIFFDDLKWYEGFKLTNSLNEFELKLLSDESFRDEIL</sequence>
<dbReference type="EMBL" id="QJJQ01000014">
    <property type="protein sequence ID" value="PXW83761.1"/>
    <property type="molecule type" value="Genomic_DNA"/>
</dbReference>
<organism evidence="3 4">
    <name type="scientific">Pseudogracilibacillus auburnensis</name>
    <dbReference type="NCBI Taxonomy" id="1494959"/>
    <lineage>
        <taxon>Bacteria</taxon>
        <taxon>Bacillati</taxon>
        <taxon>Bacillota</taxon>
        <taxon>Bacilli</taxon>
        <taxon>Bacillales</taxon>
        <taxon>Bacillaceae</taxon>
        <taxon>Pseudogracilibacillus</taxon>
    </lineage>
</organism>
<keyword evidence="4" id="KW-1185">Reference proteome</keyword>
<feature type="domain" description="Beta-lactamase class A catalytic" evidence="2">
    <location>
        <begin position="50"/>
        <end position="171"/>
    </location>
</feature>
<dbReference type="InterPro" id="IPR000871">
    <property type="entry name" value="Beta-lactam_class-A"/>
</dbReference>
<dbReference type="PANTHER" id="PTHR35333">
    <property type="entry name" value="BETA-LACTAMASE"/>
    <property type="match status" value="1"/>
</dbReference>
<dbReference type="Pfam" id="PF13354">
    <property type="entry name" value="Beta-lactamase2"/>
    <property type="match status" value="1"/>
</dbReference>
<reference evidence="3 4" key="1">
    <citation type="submission" date="2018-05" db="EMBL/GenBank/DDBJ databases">
        <title>Genomic Encyclopedia of Type Strains, Phase IV (KMG-IV): sequencing the most valuable type-strain genomes for metagenomic binning, comparative biology and taxonomic classification.</title>
        <authorList>
            <person name="Goeker M."/>
        </authorList>
    </citation>
    <scope>NUCLEOTIDE SEQUENCE [LARGE SCALE GENOMIC DNA]</scope>
    <source>
        <strain evidence="3 4">DSM 28556</strain>
    </source>
</reference>
<accession>A0A2V3VSD8</accession>
<dbReference type="Gene3D" id="3.40.710.10">
    <property type="entry name" value="DD-peptidase/beta-lactamase superfamily"/>
    <property type="match status" value="1"/>
</dbReference>
<dbReference type="GO" id="GO:0030655">
    <property type="term" value="P:beta-lactam antibiotic catabolic process"/>
    <property type="evidence" value="ECO:0007669"/>
    <property type="project" value="InterPro"/>
</dbReference>
<name>A0A2V3VSD8_9BACI</name>
<protein>
    <submittedName>
        <fullName evidence="3">D-alanyl-D-alanine carboxypeptidase</fullName>
    </submittedName>
</protein>
<dbReference type="GO" id="GO:0004180">
    <property type="term" value="F:carboxypeptidase activity"/>
    <property type="evidence" value="ECO:0007669"/>
    <property type="project" value="UniProtKB-KW"/>
</dbReference>
<evidence type="ECO:0000256" key="1">
    <source>
        <dbReference type="SAM" id="Phobius"/>
    </source>
</evidence>
<keyword evidence="1" id="KW-1133">Transmembrane helix</keyword>
<dbReference type="RefSeq" id="WP_110396635.1">
    <property type="nucleotide sequence ID" value="NZ_JBHUHB010000001.1"/>
</dbReference>
<comment type="caution">
    <text evidence="3">The sequence shown here is derived from an EMBL/GenBank/DDBJ whole genome shotgun (WGS) entry which is preliminary data.</text>
</comment>
<proteinExistence type="predicted"/>
<dbReference type="PANTHER" id="PTHR35333:SF3">
    <property type="entry name" value="BETA-LACTAMASE-TYPE TRANSPEPTIDASE FOLD CONTAINING PROTEIN"/>
    <property type="match status" value="1"/>
</dbReference>
<gene>
    <name evidence="3" type="ORF">DFR56_11445</name>
</gene>
<keyword evidence="3" id="KW-0378">Hydrolase</keyword>
<evidence type="ECO:0000313" key="3">
    <source>
        <dbReference type="EMBL" id="PXW83761.1"/>
    </source>
</evidence>
<evidence type="ECO:0000259" key="2">
    <source>
        <dbReference type="Pfam" id="PF13354"/>
    </source>
</evidence>
<dbReference type="InterPro" id="IPR045155">
    <property type="entry name" value="Beta-lactam_cat"/>
</dbReference>
<dbReference type="InterPro" id="IPR012338">
    <property type="entry name" value="Beta-lactam/transpept-like"/>
</dbReference>